<dbReference type="PANTHER" id="PTHR11820:SF7">
    <property type="entry name" value="ACYLPYRUVASE FAHD1, MITOCHONDRIAL"/>
    <property type="match status" value="1"/>
</dbReference>
<dbReference type="Proteomes" id="UP000002058">
    <property type="component" value="Unassembled WGS sequence"/>
</dbReference>
<name>C4JEK6_UNCRE</name>
<dbReference type="KEGG" id="ure:UREG_00845"/>
<accession>C4JEK6</accession>
<evidence type="ECO:0000313" key="5">
    <source>
        <dbReference type="Proteomes" id="UP000002058"/>
    </source>
</evidence>
<evidence type="ECO:0000259" key="3">
    <source>
        <dbReference type="Pfam" id="PF01557"/>
    </source>
</evidence>
<dbReference type="GO" id="GO:0046872">
    <property type="term" value="F:metal ion binding"/>
    <property type="evidence" value="ECO:0007669"/>
    <property type="project" value="UniProtKB-KW"/>
</dbReference>
<dbReference type="GeneID" id="8437644"/>
<reference evidence="5" key="1">
    <citation type="journal article" date="2009" name="Genome Res.">
        <title>Comparative genomic analyses of the human fungal pathogens Coccidioides and their relatives.</title>
        <authorList>
            <person name="Sharpton T.J."/>
            <person name="Stajich J.E."/>
            <person name="Rounsley S.D."/>
            <person name="Gardner M.J."/>
            <person name="Wortman J.R."/>
            <person name="Jordar V.S."/>
            <person name="Maiti R."/>
            <person name="Kodira C.D."/>
            <person name="Neafsey D.E."/>
            <person name="Zeng Q."/>
            <person name="Hung C.-Y."/>
            <person name="McMahan C."/>
            <person name="Muszewska A."/>
            <person name="Grynberg M."/>
            <person name="Mandel M.A."/>
            <person name="Kellner E.M."/>
            <person name="Barker B.M."/>
            <person name="Galgiani J.N."/>
            <person name="Orbach M.J."/>
            <person name="Kirkland T.N."/>
            <person name="Cole G.T."/>
            <person name="Henn M.R."/>
            <person name="Birren B.W."/>
            <person name="Taylor J.W."/>
        </authorList>
    </citation>
    <scope>NUCLEOTIDE SEQUENCE [LARGE SCALE GENOMIC DNA]</scope>
    <source>
        <strain evidence="5">UAMH 1704</strain>
    </source>
</reference>
<dbReference type="PANTHER" id="PTHR11820">
    <property type="entry name" value="ACYLPYRUVASE"/>
    <property type="match status" value="1"/>
</dbReference>
<comment type="similarity">
    <text evidence="1">Belongs to the FAH family.</text>
</comment>
<dbReference type="RefSeq" id="XP_002541331.1">
    <property type="nucleotide sequence ID" value="XM_002541285.1"/>
</dbReference>
<gene>
    <name evidence="4" type="ORF">UREG_00845</name>
</gene>
<keyword evidence="5" id="KW-1185">Reference proteome</keyword>
<protein>
    <recommendedName>
        <fullName evidence="3">Fumarylacetoacetase-like C-terminal domain-containing protein</fullName>
    </recommendedName>
</protein>
<dbReference type="InParanoid" id="C4JEK6"/>
<proteinExistence type="inferred from homology"/>
<dbReference type="AlphaFoldDB" id="C4JEK6"/>
<dbReference type="InterPro" id="IPR036663">
    <property type="entry name" value="Fumarylacetoacetase_C_sf"/>
</dbReference>
<evidence type="ECO:0000313" key="4">
    <source>
        <dbReference type="EMBL" id="EEP75998.1"/>
    </source>
</evidence>
<feature type="domain" description="Fumarylacetoacetase-like C-terminal" evidence="3">
    <location>
        <begin position="78"/>
        <end position="153"/>
    </location>
</feature>
<dbReference type="Gene3D" id="3.90.850.10">
    <property type="entry name" value="Fumarylacetoacetase-like, C-terminal domain"/>
    <property type="match status" value="1"/>
</dbReference>
<dbReference type="InterPro" id="IPR011234">
    <property type="entry name" value="Fumarylacetoacetase-like_C"/>
</dbReference>
<dbReference type="EMBL" id="CH476615">
    <property type="protein sequence ID" value="EEP75998.1"/>
    <property type="molecule type" value="Genomic_DNA"/>
</dbReference>
<evidence type="ECO:0000256" key="1">
    <source>
        <dbReference type="ARBA" id="ARBA00010211"/>
    </source>
</evidence>
<dbReference type="Pfam" id="PF01557">
    <property type="entry name" value="FAA_hydrolase"/>
    <property type="match status" value="1"/>
</dbReference>
<dbReference type="VEuPathDB" id="FungiDB:UREG_00845"/>
<dbReference type="OrthoDB" id="194468at2759"/>
<dbReference type="STRING" id="336963.C4JEK6"/>
<organism evidence="4 5">
    <name type="scientific">Uncinocarpus reesii (strain UAMH 1704)</name>
    <dbReference type="NCBI Taxonomy" id="336963"/>
    <lineage>
        <taxon>Eukaryota</taxon>
        <taxon>Fungi</taxon>
        <taxon>Dikarya</taxon>
        <taxon>Ascomycota</taxon>
        <taxon>Pezizomycotina</taxon>
        <taxon>Eurotiomycetes</taxon>
        <taxon>Eurotiomycetidae</taxon>
        <taxon>Onygenales</taxon>
        <taxon>Onygenaceae</taxon>
        <taxon>Uncinocarpus</taxon>
    </lineage>
</organism>
<dbReference type="GO" id="GO:0018773">
    <property type="term" value="F:acetylpyruvate hydrolase activity"/>
    <property type="evidence" value="ECO:0007669"/>
    <property type="project" value="TreeGrafter"/>
</dbReference>
<evidence type="ECO:0000256" key="2">
    <source>
        <dbReference type="ARBA" id="ARBA00022723"/>
    </source>
</evidence>
<dbReference type="HOGENOM" id="CLU_1284122_0_0_1"/>
<keyword evidence="2" id="KW-0479">Metal-binding</keyword>
<dbReference type="SUPFAM" id="SSF56529">
    <property type="entry name" value="FAH"/>
    <property type="match status" value="1"/>
</dbReference>
<sequence length="215" mass="23320">MAAGQRVALHNVRILPPLDKGDILAVGKNYAEHAAEFLRTEFGSSDNVHQPESDDFQRTRSIIATGPNIATILISREHWIMKARSGDTYCSVGPIAVPLKYMPEVLEIKATVNGQERQRGLLQPTFTILYLIKTPSEGRRLRAGDVLATGTPGRPRSGIDGNGGRFDITKARNPVALAAIRLSLMGQDPEGYAKACLALQALMSNPHSTELSVAH</sequence>